<dbReference type="Proteomes" id="UP000564885">
    <property type="component" value="Unassembled WGS sequence"/>
</dbReference>
<dbReference type="RefSeq" id="WP_171217631.1">
    <property type="nucleotide sequence ID" value="NZ_JABEPP010000002.1"/>
</dbReference>
<dbReference type="EMBL" id="JABEPP010000002">
    <property type="protein sequence ID" value="NNM72132.1"/>
    <property type="molecule type" value="Genomic_DNA"/>
</dbReference>
<sequence length="105" mass="11082">MKGKFTGRHTGRGSNDTSHAENVALAAFNRLIAEPERLAGFLAVTGLRPDTIRQAAAQPGFYAAILDHVSSDEELLLAIAGEIGLDPAEIAAARARLSPEATFEP</sequence>
<accession>A0A849HYE6</accession>
<dbReference type="Pfam" id="PF12096">
    <property type="entry name" value="DUF3572"/>
    <property type="match status" value="1"/>
</dbReference>
<evidence type="ECO:0000313" key="2">
    <source>
        <dbReference type="Proteomes" id="UP000564885"/>
    </source>
</evidence>
<evidence type="ECO:0000313" key="1">
    <source>
        <dbReference type="EMBL" id="NNM72132.1"/>
    </source>
</evidence>
<dbReference type="InterPro" id="IPR021955">
    <property type="entry name" value="DUF3572"/>
</dbReference>
<proteinExistence type="predicted"/>
<gene>
    <name evidence="1" type="ORF">HJG44_06950</name>
</gene>
<protein>
    <submittedName>
        <fullName evidence="1">DUF3572 domain-containing protein</fullName>
    </submittedName>
</protein>
<organism evidence="1 2">
    <name type="scientific">Enterovirga aerilata</name>
    <dbReference type="NCBI Taxonomy" id="2730920"/>
    <lineage>
        <taxon>Bacteria</taxon>
        <taxon>Pseudomonadati</taxon>
        <taxon>Pseudomonadota</taxon>
        <taxon>Alphaproteobacteria</taxon>
        <taxon>Hyphomicrobiales</taxon>
        <taxon>Methylobacteriaceae</taxon>
        <taxon>Enterovirga</taxon>
    </lineage>
</organism>
<keyword evidence="2" id="KW-1185">Reference proteome</keyword>
<name>A0A849HYE6_9HYPH</name>
<dbReference type="AlphaFoldDB" id="A0A849HYE6"/>
<comment type="caution">
    <text evidence="1">The sequence shown here is derived from an EMBL/GenBank/DDBJ whole genome shotgun (WGS) entry which is preliminary data.</text>
</comment>
<reference evidence="1 2" key="1">
    <citation type="submission" date="2020-04" db="EMBL/GenBank/DDBJ databases">
        <title>Enterovirga sp. isolate from soil.</title>
        <authorList>
            <person name="Chea S."/>
            <person name="Kim D.-U."/>
        </authorList>
    </citation>
    <scope>NUCLEOTIDE SEQUENCE [LARGE SCALE GENOMIC DNA]</scope>
    <source>
        <strain evidence="1 2">DB1703</strain>
    </source>
</reference>